<evidence type="ECO:0000313" key="2">
    <source>
        <dbReference type="WBParaSite" id="ALUE_0002110001-mRNA-1"/>
    </source>
</evidence>
<protein>
    <submittedName>
        <fullName evidence="2">Uncharacterized protein</fullName>
    </submittedName>
</protein>
<reference evidence="2" key="1">
    <citation type="submission" date="2017-02" db="UniProtKB">
        <authorList>
            <consortium name="WormBaseParasite"/>
        </authorList>
    </citation>
    <scope>IDENTIFICATION</scope>
</reference>
<dbReference type="Proteomes" id="UP000036681">
    <property type="component" value="Unplaced"/>
</dbReference>
<proteinExistence type="predicted"/>
<keyword evidence="1" id="KW-1185">Reference proteome</keyword>
<dbReference type="AlphaFoldDB" id="A0A0M3IQS2"/>
<accession>A0A0M3IQS2</accession>
<dbReference type="WBParaSite" id="ALUE_0002110001-mRNA-1">
    <property type="protein sequence ID" value="ALUE_0002110001-mRNA-1"/>
    <property type="gene ID" value="ALUE_0002110001"/>
</dbReference>
<name>A0A0M3IQS2_ASCLU</name>
<organism evidence="1 2">
    <name type="scientific">Ascaris lumbricoides</name>
    <name type="common">Giant roundworm</name>
    <dbReference type="NCBI Taxonomy" id="6252"/>
    <lineage>
        <taxon>Eukaryota</taxon>
        <taxon>Metazoa</taxon>
        <taxon>Ecdysozoa</taxon>
        <taxon>Nematoda</taxon>
        <taxon>Chromadorea</taxon>
        <taxon>Rhabditida</taxon>
        <taxon>Spirurina</taxon>
        <taxon>Ascaridomorpha</taxon>
        <taxon>Ascaridoidea</taxon>
        <taxon>Ascarididae</taxon>
        <taxon>Ascaris</taxon>
    </lineage>
</organism>
<evidence type="ECO:0000313" key="1">
    <source>
        <dbReference type="Proteomes" id="UP000036681"/>
    </source>
</evidence>
<sequence>MTGATLRGDHGIHLEWLQSLCTGRLCILAEARPVGG</sequence>